<name>A0ABS4USB2_9ACTN</name>
<dbReference type="EMBL" id="JAGINT010000002">
    <property type="protein sequence ID" value="MBP2354532.1"/>
    <property type="molecule type" value="Genomic_DNA"/>
</dbReference>
<dbReference type="Proteomes" id="UP000755585">
    <property type="component" value="Unassembled WGS sequence"/>
</dbReference>
<dbReference type="RefSeq" id="WP_209697320.1">
    <property type="nucleotide sequence ID" value="NZ_BAAAVU010000031.1"/>
</dbReference>
<protein>
    <submittedName>
        <fullName evidence="1">Uncharacterized protein</fullName>
    </submittedName>
</protein>
<comment type="caution">
    <text evidence="1">The sequence shown here is derived from an EMBL/GenBank/DDBJ whole genome shotgun (WGS) entry which is preliminary data.</text>
</comment>
<organism evidence="1 2">
    <name type="scientific">Kribbella aluminosa</name>
    <dbReference type="NCBI Taxonomy" id="416017"/>
    <lineage>
        <taxon>Bacteria</taxon>
        <taxon>Bacillati</taxon>
        <taxon>Actinomycetota</taxon>
        <taxon>Actinomycetes</taxon>
        <taxon>Propionibacteriales</taxon>
        <taxon>Kribbellaceae</taxon>
        <taxon>Kribbella</taxon>
    </lineage>
</organism>
<reference evidence="1 2" key="1">
    <citation type="submission" date="2021-03" db="EMBL/GenBank/DDBJ databases">
        <title>Sequencing the genomes of 1000 actinobacteria strains.</title>
        <authorList>
            <person name="Klenk H.-P."/>
        </authorList>
    </citation>
    <scope>NUCLEOTIDE SEQUENCE [LARGE SCALE GENOMIC DNA]</scope>
    <source>
        <strain evidence="1 2">DSM 18824</strain>
    </source>
</reference>
<gene>
    <name evidence="1" type="ORF">JOF29_005642</name>
</gene>
<evidence type="ECO:0000313" key="1">
    <source>
        <dbReference type="EMBL" id="MBP2354532.1"/>
    </source>
</evidence>
<evidence type="ECO:0000313" key="2">
    <source>
        <dbReference type="Proteomes" id="UP000755585"/>
    </source>
</evidence>
<proteinExistence type="predicted"/>
<sequence length="58" mass="6341">MTRNHLQVLGEHLQVALGETPPARWMGDQVAIDAAITTTLQDFPTKLADLHHLAAAVR</sequence>
<keyword evidence="2" id="KW-1185">Reference proteome</keyword>
<accession>A0ABS4USB2</accession>